<dbReference type="EMBL" id="SRPY01000158">
    <property type="protein sequence ID" value="KAG5927773.1"/>
    <property type="molecule type" value="Genomic_DNA"/>
</dbReference>
<gene>
    <name evidence="2" type="ORF">E4U42_001820</name>
</gene>
<organism evidence="2 3">
    <name type="scientific">Claviceps africana</name>
    <dbReference type="NCBI Taxonomy" id="83212"/>
    <lineage>
        <taxon>Eukaryota</taxon>
        <taxon>Fungi</taxon>
        <taxon>Dikarya</taxon>
        <taxon>Ascomycota</taxon>
        <taxon>Pezizomycotina</taxon>
        <taxon>Sordariomycetes</taxon>
        <taxon>Hypocreomycetidae</taxon>
        <taxon>Hypocreales</taxon>
        <taxon>Clavicipitaceae</taxon>
        <taxon>Claviceps</taxon>
    </lineage>
</organism>
<evidence type="ECO:0000259" key="1">
    <source>
        <dbReference type="Pfam" id="PF22659"/>
    </source>
</evidence>
<dbReference type="Pfam" id="PF22659">
    <property type="entry name" value="YycE-like_C"/>
    <property type="match status" value="1"/>
</dbReference>
<dbReference type="Proteomes" id="UP000811619">
    <property type="component" value="Unassembled WGS sequence"/>
</dbReference>
<dbReference type="Gene3D" id="3.10.180.10">
    <property type="entry name" value="2,3-Dihydroxybiphenyl 1,2-Dioxygenase, domain 1"/>
    <property type="match status" value="1"/>
</dbReference>
<keyword evidence="3" id="KW-1185">Reference proteome</keyword>
<dbReference type="OrthoDB" id="2338662at2759"/>
<dbReference type="AlphaFoldDB" id="A0A8K0NJ15"/>
<evidence type="ECO:0000313" key="2">
    <source>
        <dbReference type="EMBL" id="KAG5927773.1"/>
    </source>
</evidence>
<reference evidence="2" key="1">
    <citation type="journal article" date="2020" name="bioRxiv">
        <title>Whole genome comparisons of ergot fungi reveals the divergence and evolution of species within the genus Claviceps are the result of varying mechanisms driving genome evolution and host range expansion.</title>
        <authorList>
            <person name="Wyka S.A."/>
            <person name="Mondo S.J."/>
            <person name="Liu M."/>
            <person name="Dettman J."/>
            <person name="Nalam V."/>
            <person name="Broders K.D."/>
        </authorList>
    </citation>
    <scope>NUCLEOTIDE SEQUENCE</scope>
    <source>
        <strain evidence="2">CCC 489</strain>
    </source>
</reference>
<evidence type="ECO:0000313" key="3">
    <source>
        <dbReference type="Proteomes" id="UP000811619"/>
    </source>
</evidence>
<feature type="domain" description="YycE-like C-terminal" evidence="1">
    <location>
        <begin position="7"/>
        <end position="60"/>
    </location>
</feature>
<dbReference type="InterPro" id="IPR029068">
    <property type="entry name" value="Glyas_Bleomycin-R_OHBP_Dase"/>
</dbReference>
<dbReference type="InterPro" id="IPR058997">
    <property type="entry name" value="YycE-like_C"/>
</dbReference>
<name>A0A8K0NJ15_9HYPO</name>
<accession>A0A8K0NJ15</accession>
<proteinExistence type="predicted"/>
<sequence>MAPTQGNLLVFYLPQLGAYHTATSRMRYQGFDPVASFNPFWDRFGQTFEDADGYRVVLMNLASPTVRAGA</sequence>
<protein>
    <recommendedName>
        <fullName evidence="1">YycE-like C-terminal domain-containing protein</fullName>
    </recommendedName>
</protein>
<comment type="caution">
    <text evidence="2">The sequence shown here is derived from an EMBL/GenBank/DDBJ whole genome shotgun (WGS) entry which is preliminary data.</text>
</comment>